<dbReference type="AlphaFoldDB" id="A0AAT9JTZ5"/>
<dbReference type="InterPro" id="IPR036388">
    <property type="entry name" value="WH-like_DNA-bd_sf"/>
</dbReference>
<protein>
    <submittedName>
        <fullName evidence="1">DUF433 domain-containing protein</fullName>
    </submittedName>
</protein>
<dbReference type="InterPro" id="IPR007367">
    <property type="entry name" value="DUF433"/>
</dbReference>
<reference evidence="1" key="1">
    <citation type="submission" date="2024-01" db="EMBL/GenBank/DDBJ databases">
        <title>Synechococcus elongatus PCC 11802, a close yet different native of Synechococcus elongatus PCC 11801.</title>
        <authorList>
            <person name="Jaiswal D."/>
            <person name="Sengupta A."/>
            <person name="Sengupta S."/>
            <person name="Pakrasi H.B."/>
            <person name="Wangikar P."/>
        </authorList>
    </citation>
    <scope>NUCLEOTIDE SEQUENCE</scope>
    <source>
        <strain evidence="1">PCC 11802</strain>
    </source>
</reference>
<dbReference type="Gene3D" id="1.10.10.10">
    <property type="entry name" value="Winged helix-like DNA-binding domain superfamily/Winged helix DNA-binding domain"/>
    <property type="match status" value="1"/>
</dbReference>
<dbReference type="Pfam" id="PF04255">
    <property type="entry name" value="DUF433"/>
    <property type="match status" value="1"/>
</dbReference>
<sequence>MFSVLGTAKPQRLKITLRHGLVERRPEVCSGALVFRGTRILVAQVVGQIRQGVPLEEIQEDYPALDAAALRYAQQLARREQWKIPQPRSLRLRRKRLTD</sequence>
<evidence type="ECO:0000313" key="1">
    <source>
        <dbReference type="EMBL" id="QFZ91297.2"/>
    </source>
</evidence>
<accession>A0AAT9JTZ5</accession>
<dbReference type="SUPFAM" id="SSF46689">
    <property type="entry name" value="Homeodomain-like"/>
    <property type="match status" value="1"/>
</dbReference>
<dbReference type="EMBL" id="CP034671">
    <property type="protein sequence ID" value="QFZ91297.2"/>
    <property type="molecule type" value="Genomic_DNA"/>
</dbReference>
<organism evidence="1">
    <name type="scientific">Synechococcus elongatus PCC 11802</name>
    <dbReference type="NCBI Taxonomy" id="2283154"/>
    <lineage>
        <taxon>Bacteria</taxon>
        <taxon>Bacillati</taxon>
        <taxon>Cyanobacteriota</taxon>
        <taxon>Cyanophyceae</taxon>
        <taxon>Synechococcales</taxon>
        <taxon>Synechococcaceae</taxon>
        <taxon>Synechococcus</taxon>
    </lineage>
</organism>
<gene>
    <name evidence="1" type="ORF">EKO22_01855</name>
</gene>
<name>A0AAT9JTZ5_SYNEL</name>
<proteinExistence type="predicted"/>
<dbReference type="InterPro" id="IPR009057">
    <property type="entry name" value="Homeodomain-like_sf"/>
</dbReference>